<accession>A0A934N5D1</accession>
<evidence type="ECO:0008006" key="3">
    <source>
        <dbReference type="Google" id="ProtNLM"/>
    </source>
</evidence>
<evidence type="ECO:0000313" key="2">
    <source>
        <dbReference type="Proteomes" id="UP000612893"/>
    </source>
</evidence>
<name>A0A934N5D1_9BACT</name>
<dbReference type="Proteomes" id="UP000612893">
    <property type="component" value="Unassembled WGS sequence"/>
</dbReference>
<keyword evidence="2" id="KW-1185">Reference proteome</keyword>
<organism evidence="1 2">
    <name type="scientific">Candidatus Nephthysia bennettiae</name>
    <dbReference type="NCBI Taxonomy" id="3127016"/>
    <lineage>
        <taxon>Bacteria</taxon>
        <taxon>Bacillati</taxon>
        <taxon>Candidatus Dormiibacterota</taxon>
        <taxon>Candidatus Dormibacteria</taxon>
        <taxon>Candidatus Dormibacterales</taxon>
        <taxon>Candidatus Dormibacteraceae</taxon>
        <taxon>Candidatus Nephthysia</taxon>
    </lineage>
</organism>
<dbReference type="AlphaFoldDB" id="A0A934N5D1"/>
<reference evidence="1" key="1">
    <citation type="submission" date="2020-10" db="EMBL/GenBank/DDBJ databases">
        <title>Ca. Dormibacterota MAGs.</title>
        <authorList>
            <person name="Montgomery K."/>
        </authorList>
    </citation>
    <scope>NUCLEOTIDE SEQUENCE [LARGE SCALE GENOMIC DNA]</scope>
    <source>
        <strain evidence="1">SC8812_S17_10</strain>
    </source>
</reference>
<comment type="caution">
    <text evidence="1">The sequence shown here is derived from an EMBL/GenBank/DDBJ whole genome shotgun (WGS) entry which is preliminary data.</text>
</comment>
<dbReference type="EMBL" id="JAEKNR010000239">
    <property type="protein sequence ID" value="MBJ7601235.1"/>
    <property type="molecule type" value="Genomic_DNA"/>
</dbReference>
<sequence length="102" mass="11280">MIEPIILAQARRGRRHYHVIESRIGDPLGYRDDVFATRRLAAATARTRAEWLALMGGLQVEALSGSGRYLVTTRRAGDPGRLIEVESCEDAGCLEADYDAMC</sequence>
<dbReference type="RefSeq" id="WP_338205392.1">
    <property type="nucleotide sequence ID" value="NZ_JAEKNR010000239.1"/>
</dbReference>
<evidence type="ECO:0000313" key="1">
    <source>
        <dbReference type="EMBL" id="MBJ7601235.1"/>
    </source>
</evidence>
<gene>
    <name evidence="1" type="ORF">JF922_24575</name>
</gene>
<proteinExistence type="predicted"/>
<protein>
    <recommendedName>
        <fullName evidence="3">DUF3892 domain-containing protein</fullName>
    </recommendedName>
</protein>